<keyword evidence="1" id="KW-0732">Signal</keyword>
<proteinExistence type="predicted"/>
<organism evidence="2">
    <name type="scientific">Ixodes ricinus</name>
    <name type="common">Common tick</name>
    <name type="synonym">Acarus ricinus</name>
    <dbReference type="NCBI Taxonomy" id="34613"/>
    <lineage>
        <taxon>Eukaryota</taxon>
        <taxon>Metazoa</taxon>
        <taxon>Ecdysozoa</taxon>
        <taxon>Arthropoda</taxon>
        <taxon>Chelicerata</taxon>
        <taxon>Arachnida</taxon>
        <taxon>Acari</taxon>
        <taxon>Parasitiformes</taxon>
        <taxon>Ixodida</taxon>
        <taxon>Ixodoidea</taxon>
        <taxon>Ixodidae</taxon>
        <taxon>Ixodinae</taxon>
        <taxon>Ixodes</taxon>
    </lineage>
</organism>
<protein>
    <submittedName>
        <fullName evidence="2">Putative secreted protein</fullName>
    </submittedName>
</protein>
<accession>A0A147BBP9</accession>
<evidence type="ECO:0000313" key="2">
    <source>
        <dbReference type="EMBL" id="JAR88193.1"/>
    </source>
</evidence>
<dbReference type="AlphaFoldDB" id="A0A147BBP9"/>
<name>A0A147BBP9_IXORI</name>
<evidence type="ECO:0000256" key="1">
    <source>
        <dbReference type="SAM" id="SignalP"/>
    </source>
</evidence>
<feature type="chain" id="PRO_5007541963" evidence="1">
    <location>
        <begin position="27"/>
        <end position="123"/>
    </location>
</feature>
<dbReference type="EMBL" id="GEGO01007211">
    <property type="protein sequence ID" value="JAR88193.1"/>
    <property type="molecule type" value="Transcribed_RNA"/>
</dbReference>
<reference evidence="2" key="1">
    <citation type="journal article" date="2018" name="PLoS Negl. Trop. Dis.">
        <title>Sialome diversity of ticks revealed by RNAseq of single tick salivary glands.</title>
        <authorList>
            <person name="Perner J."/>
            <person name="Kropackova S."/>
            <person name="Kopacek P."/>
            <person name="Ribeiro J.M."/>
        </authorList>
    </citation>
    <scope>NUCLEOTIDE SEQUENCE</scope>
    <source>
        <strain evidence="2">Siblings of single egg batch collected in Ceske Budejovice</strain>
        <tissue evidence="2">Salivary glands</tissue>
    </source>
</reference>
<sequence>MDPRRQRRHRTCSPCMGLLLCPGVAAKKPAGSAAKNLFYGIGYYKPEQLNLSRVKTLAGGMNSPFASVLRHAIKPISNVESFFRSSTHRKKNKLRDASFVYAIQEAANLVSACCHSQKQRSFL</sequence>
<feature type="signal peptide" evidence="1">
    <location>
        <begin position="1"/>
        <end position="26"/>
    </location>
</feature>